<organism evidence="1 2">
    <name type="scientific">Cardiosporidium cionae</name>
    <dbReference type="NCBI Taxonomy" id="476202"/>
    <lineage>
        <taxon>Eukaryota</taxon>
        <taxon>Sar</taxon>
        <taxon>Alveolata</taxon>
        <taxon>Apicomplexa</taxon>
        <taxon>Aconoidasida</taxon>
        <taxon>Nephromycida</taxon>
        <taxon>Cardiosporidium</taxon>
    </lineage>
</organism>
<keyword evidence="2" id="KW-1185">Reference proteome</keyword>
<dbReference type="EMBL" id="JADAQX010000116">
    <property type="protein sequence ID" value="KAF8821866.1"/>
    <property type="molecule type" value="Genomic_DNA"/>
</dbReference>
<evidence type="ECO:0000313" key="1">
    <source>
        <dbReference type="EMBL" id="KAF8821866.1"/>
    </source>
</evidence>
<proteinExistence type="predicted"/>
<protein>
    <submittedName>
        <fullName evidence="1">Uncharacterized protein</fullName>
    </submittedName>
</protein>
<dbReference type="Proteomes" id="UP000823046">
    <property type="component" value="Unassembled WGS sequence"/>
</dbReference>
<gene>
    <name evidence="1" type="ORF">IE077_001442</name>
</gene>
<name>A0ABQ7JD08_9APIC</name>
<accession>A0ABQ7JD08</accession>
<reference evidence="1 2" key="1">
    <citation type="journal article" date="2020" name="bioRxiv">
        <title>Metabolic contributions of an alphaproteobacterial endosymbiont in the apicomplexan Cardiosporidium cionae.</title>
        <authorList>
            <person name="Hunter E.S."/>
            <person name="Paight C.J."/>
            <person name="Lane C.E."/>
        </authorList>
    </citation>
    <scope>NUCLEOTIDE SEQUENCE [LARGE SCALE GENOMIC DNA]</scope>
    <source>
        <strain evidence="1">ESH_2018</strain>
    </source>
</reference>
<comment type="caution">
    <text evidence="1">The sequence shown here is derived from an EMBL/GenBank/DDBJ whole genome shotgun (WGS) entry which is preliminary data.</text>
</comment>
<sequence>MSQDCNSRRPLTAVGPSCNNVVPSSSFSTLRNSSKRLNGGPSIEPHHSFAKRKKDCTEENISMNFLYGGEDCSDENCFPQQCQRAWSKITESKHLLTEPLKYNLFPLFPPASHTPPPPSQPTAAQKFSLNETHNSLPVWDAMRIDDRTGLYSKNFGVDNQHNNFWCASSFEQAAVKVDSIHPGPYFVNFPRLCDHQRLWISHCLGLLADKLHCKHHGGWSYCFCVGVSRDSRYSFCTRATAVLAMACQIFDRFMETVKSHDTLHDLTPKKHILFPLHMKNIYKTPNGILALNYMISVVCYSLADRHEAVRPIDCQSLIDAWQEIVRSNKIKMCNPAAFQVEELHDIEIKILQVLKCQVSNPTPSVLVEELLNPRSVKSRSPAGFGGNKFSARSAEAQLLVRIATIYPKIGLVFQPSIQATAAAQLASEFDPPVIWNDDILQDCHGYIRRTSIERCKALMMTVFLKLYNGGLNKSENINPNDRVWQDYEVDIAKWMSSLNFGNENADFLRCIMERYQTYVNNQAVQQKLSGVF</sequence>
<evidence type="ECO:0000313" key="2">
    <source>
        <dbReference type="Proteomes" id="UP000823046"/>
    </source>
</evidence>